<gene>
    <name evidence="1" type="ORF">A0Y59_08255</name>
</gene>
<dbReference type="EMBL" id="AABVCV010000026">
    <property type="protein sequence ID" value="EAJ1255151.1"/>
    <property type="molecule type" value="Genomic_DNA"/>
</dbReference>
<evidence type="ECO:0000313" key="1">
    <source>
        <dbReference type="EMBL" id="EAJ1255151.1"/>
    </source>
</evidence>
<name>A0A7U8G2K2_CAMLA</name>
<evidence type="ECO:0000313" key="2">
    <source>
        <dbReference type="Proteomes" id="UP000533324"/>
    </source>
</evidence>
<organism evidence="1 2">
    <name type="scientific">Campylobacter lari</name>
    <dbReference type="NCBI Taxonomy" id="201"/>
    <lineage>
        <taxon>Bacteria</taxon>
        <taxon>Pseudomonadati</taxon>
        <taxon>Campylobacterota</taxon>
        <taxon>Epsilonproteobacteria</taxon>
        <taxon>Campylobacterales</taxon>
        <taxon>Campylobacteraceae</taxon>
        <taxon>Campylobacter</taxon>
    </lineage>
</organism>
<sequence>MKANAKISVYEMRGILGESSDGCGGVSPLNEKCNSAYTTYNPYKNGYSEAHINGQNIVGGYFHLTIFGYKSEEDAKKANIKVTYTPAYGGSVALELFGNGYQGIFQGMGKYLFDKKIYGVNDKRYGNNESLWWIKQKINNGIYKFEDLNNKYIKPTYLHLMNP</sequence>
<proteinExistence type="predicted"/>
<reference evidence="1 2" key="1">
    <citation type="submission" date="2018-05" db="EMBL/GenBank/DDBJ databases">
        <authorList>
            <consortium name="PulseNet: The National Subtyping Network for Foodborne Disease Surveillance"/>
            <person name="Tarr C.L."/>
            <person name="Trees E."/>
            <person name="Katz L.S."/>
            <person name="Carleton-Romer H.A."/>
            <person name="Stroika S."/>
            <person name="Kucerova Z."/>
            <person name="Roache K.F."/>
            <person name="Sabol A.L."/>
            <person name="Besser J."/>
            <person name="Gerner-Smidt P."/>
        </authorList>
    </citation>
    <scope>NUCLEOTIDE SEQUENCE [LARGE SCALE GENOMIC DNA]</scope>
    <source>
        <strain evidence="1 2">1988D-2602</strain>
    </source>
</reference>
<dbReference type="Proteomes" id="UP000533324">
    <property type="component" value="Unassembled WGS sequence"/>
</dbReference>
<comment type="caution">
    <text evidence="1">The sequence shown here is derived from an EMBL/GenBank/DDBJ whole genome shotgun (WGS) entry which is preliminary data.</text>
</comment>
<accession>A0A7U8G2K2</accession>
<dbReference type="AlphaFoldDB" id="A0A7U8G2K2"/>
<protein>
    <submittedName>
        <fullName evidence="1">Uncharacterized protein</fullName>
    </submittedName>
</protein>